<accession>A0ACC0DDB6</accession>
<reference evidence="1 2" key="1">
    <citation type="journal article" date="2022" name="New Phytol.">
        <title>Ecological generalism drives hyperdiversity of secondary metabolite gene clusters in xylarialean endophytes.</title>
        <authorList>
            <person name="Franco M.E.E."/>
            <person name="Wisecaver J.H."/>
            <person name="Arnold A.E."/>
            <person name="Ju Y.M."/>
            <person name="Slot J.C."/>
            <person name="Ahrendt S."/>
            <person name="Moore L.P."/>
            <person name="Eastman K.E."/>
            <person name="Scott K."/>
            <person name="Konkel Z."/>
            <person name="Mondo S.J."/>
            <person name="Kuo A."/>
            <person name="Hayes R.D."/>
            <person name="Haridas S."/>
            <person name="Andreopoulos B."/>
            <person name="Riley R."/>
            <person name="LaButti K."/>
            <person name="Pangilinan J."/>
            <person name="Lipzen A."/>
            <person name="Amirebrahimi M."/>
            <person name="Yan J."/>
            <person name="Adam C."/>
            <person name="Keymanesh K."/>
            <person name="Ng V."/>
            <person name="Louie K."/>
            <person name="Northen T."/>
            <person name="Drula E."/>
            <person name="Henrissat B."/>
            <person name="Hsieh H.M."/>
            <person name="Youens-Clark K."/>
            <person name="Lutzoni F."/>
            <person name="Miadlikowska J."/>
            <person name="Eastwood D.C."/>
            <person name="Hamelin R.C."/>
            <person name="Grigoriev I.V."/>
            <person name="U'Ren J.M."/>
        </authorList>
    </citation>
    <scope>NUCLEOTIDE SEQUENCE [LARGE SCALE GENOMIC DNA]</scope>
    <source>
        <strain evidence="1 2">ER1909</strain>
    </source>
</reference>
<gene>
    <name evidence="1" type="ORF">F4821DRAFT_274300</name>
</gene>
<evidence type="ECO:0000313" key="2">
    <source>
        <dbReference type="Proteomes" id="UP001497680"/>
    </source>
</evidence>
<comment type="caution">
    <text evidence="1">The sequence shown here is derived from an EMBL/GenBank/DDBJ whole genome shotgun (WGS) entry which is preliminary data.</text>
</comment>
<name>A0ACC0DDB6_9PEZI</name>
<sequence>MPNIEDLSAELGLMILENLGEDFLPTIHASPWLRAIFFANEVRICRPLFPKHVDRRLYPLIRALCHAETTAWEPNTEARRGAYTQQVIQFTQEHLGGPLQTPGEEDQATFRILMVLRMPSFYRVVEEVVPALAGFINRTEEPNMDILPHEWVRFAKCVYIHELARTIVPCRPSLGGGQYMSAWRTFWSTFAPWQVAGIQVLEAGMERLAIKAAYHTFRRVPIRAGTYKRSTDPYLMYRSFLRNEENPDRTVTKIALRSGVRAFHLYESTTKLPIEFFESPKRMCRTISDLNVPAGLWPDICQNYLPECAIAAPHRGHDILSVAHKYSSEDPGTPLRLWMWWYLHQSVRSDSPLKPLVRWWKDFFLDNRASRGFGLPCMGRFGFVEWEDDIKRLPTLQELMNEATAIPNTLLAQPSPSRRAKEDYRWLFWALGEY</sequence>
<proteinExistence type="predicted"/>
<organism evidence="1 2">
    <name type="scientific">Hypoxylon rubiginosum</name>
    <dbReference type="NCBI Taxonomy" id="110542"/>
    <lineage>
        <taxon>Eukaryota</taxon>
        <taxon>Fungi</taxon>
        <taxon>Dikarya</taxon>
        <taxon>Ascomycota</taxon>
        <taxon>Pezizomycotina</taxon>
        <taxon>Sordariomycetes</taxon>
        <taxon>Xylariomycetidae</taxon>
        <taxon>Xylariales</taxon>
        <taxon>Hypoxylaceae</taxon>
        <taxon>Hypoxylon</taxon>
    </lineage>
</organism>
<dbReference type="EMBL" id="MU394289">
    <property type="protein sequence ID" value="KAI6090733.1"/>
    <property type="molecule type" value="Genomic_DNA"/>
</dbReference>
<protein>
    <submittedName>
        <fullName evidence="1">Uncharacterized protein</fullName>
    </submittedName>
</protein>
<keyword evidence="2" id="KW-1185">Reference proteome</keyword>
<dbReference type="Proteomes" id="UP001497680">
    <property type="component" value="Unassembled WGS sequence"/>
</dbReference>
<evidence type="ECO:0000313" key="1">
    <source>
        <dbReference type="EMBL" id="KAI6090733.1"/>
    </source>
</evidence>